<keyword evidence="14" id="KW-1185">Reference proteome</keyword>
<keyword evidence="7" id="KW-0961">Cell wall biogenesis/degradation</keyword>
<dbReference type="Pfam" id="PF00150">
    <property type="entry name" value="Cellulase"/>
    <property type="match status" value="1"/>
</dbReference>
<comment type="catalytic activity">
    <reaction evidence="8">
        <text>Successive hydrolysis of beta-D-glucose units from the non-reducing ends of (1-&gt;3)-beta-D-glucans, releasing alpha-glucose.</text>
        <dbReference type="EC" id="3.2.1.58"/>
    </reaction>
</comment>
<dbReference type="PANTHER" id="PTHR31297:SF1">
    <property type="entry name" value="GLUCAN 1,3-BETA-GLUCOSIDASE I_II-RELATED"/>
    <property type="match status" value="1"/>
</dbReference>
<evidence type="ECO:0000256" key="7">
    <source>
        <dbReference type="ARBA" id="ARBA00023316"/>
    </source>
</evidence>
<gene>
    <name evidence="13" type="ORF">Tdes44962_MAKER07600</name>
</gene>
<evidence type="ECO:0000256" key="1">
    <source>
        <dbReference type="ARBA" id="ARBA00004613"/>
    </source>
</evidence>
<feature type="domain" description="Glycoside hydrolase family 5" evidence="12">
    <location>
        <begin position="169"/>
        <end position="414"/>
    </location>
</feature>
<reference evidence="13 14" key="2">
    <citation type="journal article" date="2021" name="Curr. Genet.">
        <title>Genetic response to nitrogen starvation in the aggressive Eucalyptus foliar pathogen Teratosphaeria destructans.</title>
        <authorList>
            <person name="Havenga M."/>
            <person name="Wingfield B.D."/>
            <person name="Wingfield M.J."/>
            <person name="Dreyer L.L."/>
            <person name="Roets F."/>
            <person name="Aylward J."/>
        </authorList>
    </citation>
    <scope>NUCLEOTIDE SEQUENCE [LARGE SCALE GENOMIC DNA]</scope>
    <source>
        <strain evidence="13">CMW44962</strain>
    </source>
</reference>
<evidence type="ECO:0000256" key="4">
    <source>
        <dbReference type="ARBA" id="ARBA00022729"/>
    </source>
</evidence>
<dbReference type="GO" id="GO:0005576">
    <property type="term" value="C:extracellular region"/>
    <property type="evidence" value="ECO:0007669"/>
    <property type="project" value="UniProtKB-SubCell"/>
</dbReference>
<evidence type="ECO:0000256" key="2">
    <source>
        <dbReference type="ARBA" id="ARBA00005641"/>
    </source>
</evidence>
<dbReference type="InterPro" id="IPR001547">
    <property type="entry name" value="Glyco_hydro_5"/>
</dbReference>
<dbReference type="SUPFAM" id="SSF51445">
    <property type="entry name" value="(Trans)glycosidases"/>
    <property type="match status" value="1"/>
</dbReference>
<evidence type="ECO:0000256" key="6">
    <source>
        <dbReference type="ARBA" id="ARBA00023295"/>
    </source>
</evidence>
<evidence type="ECO:0000256" key="5">
    <source>
        <dbReference type="ARBA" id="ARBA00022801"/>
    </source>
</evidence>
<evidence type="ECO:0000259" key="12">
    <source>
        <dbReference type="Pfam" id="PF00150"/>
    </source>
</evidence>
<proteinExistence type="inferred from homology"/>
<evidence type="ECO:0000256" key="3">
    <source>
        <dbReference type="ARBA" id="ARBA00022525"/>
    </source>
</evidence>
<evidence type="ECO:0000256" key="11">
    <source>
        <dbReference type="SAM" id="MobiDB-lite"/>
    </source>
</evidence>
<dbReference type="GO" id="GO:0009251">
    <property type="term" value="P:glucan catabolic process"/>
    <property type="evidence" value="ECO:0007669"/>
    <property type="project" value="TreeGrafter"/>
</dbReference>
<keyword evidence="3" id="KW-0964">Secreted</keyword>
<dbReference type="GO" id="GO:0004338">
    <property type="term" value="F:glucan exo-1,3-beta-glucosidase activity"/>
    <property type="evidence" value="ECO:0007669"/>
    <property type="project" value="UniProtKB-EC"/>
</dbReference>
<feature type="compositionally biased region" description="Low complexity" evidence="11">
    <location>
        <begin position="56"/>
        <end position="68"/>
    </location>
</feature>
<evidence type="ECO:0000313" key="14">
    <source>
        <dbReference type="Proteomes" id="UP001138500"/>
    </source>
</evidence>
<dbReference type="EC" id="3.2.1.58" evidence="9"/>
<feature type="region of interest" description="Disordered" evidence="11">
    <location>
        <begin position="55"/>
        <end position="86"/>
    </location>
</feature>
<dbReference type="Proteomes" id="UP001138500">
    <property type="component" value="Unassembled WGS sequence"/>
</dbReference>
<keyword evidence="5 10" id="KW-0378">Hydrolase</keyword>
<evidence type="ECO:0000256" key="8">
    <source>
        <dbReference type="ARBA" id="ARBA00036824"/>
    </source>
</evidence>
<reference evidence="13 14" key="1">
    <citation type="journal article" date="2018" name="IMA Fungus">
        <title>IMA Genome-F 10: Nine draft genome sequences of Claviceps purpurea s.lat., including C. arundinis, C. humidiphila, and C. cf. spartinae, pseudomolecules for the pitch canker pathogen Fusarium circinatum, draft genome of Davidsoniella eucalypti, Grosmannia galeiformis, Quambalaria eucalypti, and Teratosphaeria destructans.</title>
        <authorList>
            <person name="Wingfield B.D."/>
            <person name="Liu M."/>
            <person name="Nguyen H.D."/>
            <person name="Lane F.A."/>
            <person name="Morgan S.W."/>
            <person name="De Vos L."/>
            <person name="Wilken P.M."/>
            <person name="Duong T.A."/>
            <person name="Aylward J."/>
            <person name="Coetzee M.P."/>
            <person name="Dadej K."/>
            <person name="De Beer Z.W."/>
            <person name="Findlay W."/>
            <person name="Havenga M."/>
            <person name="Kolarik M."/>
            <person name="Menzies J.G."/>
            <person name="Naidoo K."/>
            <person name="Pochopski O."/>
            <person name="Shoukouhi P."/>
            <person name="Santana Q.C."/>
            <person name="Seifert K.A."/>
            <person name="Soal N."/>
            <person name="Steenkamp E.T."/>
            <person name="Tatham C.T."/>
            <person name="van der Nest M.A."/>
            <person name="Wingfield M.J."/>
        </authorList>
    </citation>
    <scope>NUCLEOTIDE SEQUENCE [LARGE SCALE GENOMIC DNA]</scope>
    <source>
        <strain evidence="13">CMW44962</strain>
    </source>
</reference>
<dbReference type="GO" id="GO:0009986">
    <property type="term" value="C:cell surface"/>
    <property type="evidence" value="ECO:0007669"/>
    <property type="project" value="TreeGrafter"/>
</dbReference>
<dbReference type="GO" id="GO:0071555">
    <property type="term" value="P:cell wall organization"/>
    <property type="evidence" value="ECO:0007669"/>
    <property type="project" value="UniProtKB-KW"/>
</dbReference>
<comment type="similarity">
    <text evidence="2 10">Belongs to the glycosyl hydrolase 5 (cellulase A) family.</text>
</comment>
<evidence type="ECO:0000256" key="9">
    <source>
        <dbReference type="ARBA" id="ARBA00038929"/>
    </source>
</evidence>
<comment type="subcellular location">
    <subcellularLocation>
        <location evidence="1">Secreted</location>
    </subcellularLocation>
</comment>
<dbReference type="PANTHER" id="PTHR31297">
    <property type="entry name" value="GLUCAN ENDO-1,6-BETA-GLUCOSIDASE B"/>
    <property type="match status" value="1"/>
</dbReference>
<dbReference type="InterPro" id="IPR017853">
    <property type="entry name" value="GH"/>
</dbReference>
<name>A0A9W7SYV4_9PEZI</name>
<dbReference type="EMBL" id="RIBY02000424">
    <property type="protein sequence ID" value="KAH9842280.1"/>
    <property type="molecule type" value="Genomic_DNA"/>
</dbReference>
<evidence type="ECO:0000313" key="13">
    <source>
        <dbReference type="EMBL" id="KAH9842280.1"/>
    </source>
</evidence>
<keyword evidence="6 10" id="KW-0326">Glycosidase</keyword>
<evidence type="ECO:0000256" key="10">
    <source>
        <dbReference type="RuleBase" id="RU361153"/>
    </source>
</evidence>
<dbReference type="OrthoDB" id="62120at2759"/>
<comment type="caution">
    <text evidence="13">The sequence shown here is derived from an EMBL/GenBank/DDBJ whole genome shotgun (WGS) entry which is preliminary data.</text>
</comment>
<dbReference type="InterPro" id="IPR050386">
    <property type="entry name" value="Glycosyl_hydrolase_5"/>
</dbReference>
<sequence length="513" mass="55895">MDSHIIIKTPFHKDRDTEFSTLWALQADSGARVRLSSADRLGSIHIQYTAVHSLGRSSIRPRQQQRRSAGFLDRTPQRQRSLGSSDWIRQQRHKAFPNSARSNATAPFVNSTISTNATTSANTTDFSGLRGVNIGGWLVLEAWMNADLFDNTSAVDQYTFDQTDGAAAKLQNHWDTYFMESDVQQIAAWGLNALRIPIGYWAYNNSNTPYISGADAYLEKAIGWARKYGLKVLVDCHGSPGSQNGYDNSGHAGTVDWQSDENLQTSISVLETMAAKYGAASYADVVFALEMVNEPISWGANTFATTQTWAARAYAAITAQAANPTLTIIMHDAFQGPANWTALSTHLNRNPLLHINASAPTFAIDTHLYQNQDSSSSSAALTQPQHIAEACAWSTTALSPDLPIYVGEFSAQTNVCANPDNSTSAGTSCNVAGCQCSADLEVREWGVPLKRATRMFFEAQVEVFERGARGWFLWSWRGPGGWGLRELIAEGVLGERVGEREFGGLCGNGTGGA</sequence>
<keyword evidence="4" id="KW-0732">Signal</keyword>
<protein>
    <recommendedName>
        <fullName evidence="9">glucan 1,3-beta-glucosidase</fullName>
        <ecNumber evidence="9">3.2.1.58</ecNumber>
    </recommendedName>
</protein>
<dbReference type="Gene3D" id="3.20.20.80">
    <property type="entry name" value="Glycosidases"/>
    <property type="match status" value="1"/>
</dbReference>
<dbReference type="AlphaFoldDB" id="A0A9W7SYV4"/>
<accession>A0A9W7SYV4</accession>
<organism evidence="13 14">
    <name type="scientific">Teratosphaeria destructans</name>
    <dbReference type="NCBI Taxonomy" id="418781"/>
    <lineage>
        <taxon>Eukaryota</taxon>
        <taxon>Fungi</taxon>
        <taxon>Dikarya</taxon>
        <taxon>Ascomycota</taxon>
        <taxon>Pezizomycotina</taxon>
        <taxon>Dothideomycetes</taxon>
        <taxon>Dothideomycetidae</taxon>
        <taxon>Mycosphaerellales</taxon>
        <taxon>Teratosphaeriaceae</taxon>
        <taxon>Teratosphaeria</taxon>
    </lineage>
</organism>